<dbReference type="EMBL" id="GISG01112567">
    <property type="protein sequence ID" value="MBA4639194.1"/>
    <property type="molecule type" value="Transcribed_RNA"/>
</dbReference>
<name>A0A7C8ZBM7_OPUST</name>
<reference evidence="1" key="1">
    <citation type="journal article" date="2013" name="J. Plant Res.">
        <title>Effect of fungi and light on seed germination of three Opuntia species from semiarid lands of central Mexico.</title>
        <authorList>
            <person name="Delgado-Sanchez P."/>
            <person name="Jimenez-Bremont J.F."/>
            <person name="Guerrero-Gonzalez Mde L."/>
            <person name="Flores J."/>
        </authorList>
    </citation>
    <scope>NUCLEOTIDE SEQUENCE</scope>
    <source>
        <tissue evidence="1">Cladode</tissue>
    </source>
</reference>
<dbReference type="PANTHER" id="PTHR36051:SF2">
    <property type="entry name" value="DYNAMIN"/>
    <property type="match status" value="1"/>
</dbReference>
<dbReference type="AlphaFoldDB" id="A0A7C8ZBM7"/>
<reference evidence="1" key="2">
    <citation type="submission" date="2020-07" db="EMBL/GenBank/DDBJ databases">
        <authorList>
            <person name="Vera ALvarez R."/>
            <person name="Arias-Moreno D.M."/>
            <person name="Jimenez-Jacinto V."/>
            <person name="Jimenez-Bremont J.F."/>
            <person name="Swaminathan K."/>
            <person name="Moose S.P."/>
            <person name="Guerrero-Gonzalez M.L."/>
            <person name="Marino-Ramirez L."/>
            <person name="Landsman D."/>
            <person name="Rodriguez-Kessler M."/>
            <person name="Delgado-Sanchez P."/>
        </authorList>
    </citation>
    <scope>NUCLEOTIDE SEQUENCE</scope>
    <source>
        <tissue evidence="1">Cladode</tissue>
    </source>
</reference>
<evidence type="ECO:0000313" key="1">
    <source>
        <dbReference type="EMBL" id="MBA4639194.1"/>
    </source>
</evidence>
<proteinExistence type="predicted"/>
<protein>
    <submittedName>
        <fullName evidence="1">Uncharacterized protein</fullName>
    </submittedName>
</protein>
<accession>A0A7C8ZBM7</accession>
<organism evidence="1">
    <name type="scientific">Opuntia streptacantha</name>
    <name type="common">Prickly pear cactus</name>
    <name type="synonym">Opuntia cardona</name>
    <dbReference type="NCBI Taxonomy" id="393608"/>
    <lineage>
        <taxon>Eukaryota</taxon>
        <taxon>Viridiplantae</taxon>
        <taxon>Streptophyta</taxon>
        <taxon>Embryophyta</taxon>
        <taxon>Tracheophyta</taxon>
        <taxon>Spermatophyta</taxon>
        <taxon>Magnoliopsida</taxon>
        <taxon>eudicotyledons</taxon>
        <taxon>Gunneridae</taxon>
        <taxon>Pentapetalae</taxon>
        <taxon>Caryophyllales</taxon>
        <taxon>Cactineae</taxon>
        <taxon>Cactaceae</taxon>
        <taxon>Opuntioideae</taxon>
        <taxon>Opuntia</taxon>
    </lineage>
</organism>
<dbReference type="PANTHER" id="PTHR36051">
    <property type="entry name" value="DYNAMIN"/>
    <property type="match status" value="1"/>
</dbReference>
<sequence>MTKMMMRFGGNPNLPIGQGILPASMQSGMSVVQGSSQDPLGSIAQFGKKIPDTGSAGGSQANTGIENFAAEGAPLKLFGTRTENIINSFIQDPVLGGKDIELLEKDGQLQSENRVLRMILKHQQVIEELIQENEKLRQILIQDLKVPPGKLEASYSSAKQSPCADCFECRRKQRKR</sequence>